<feature type="compositionally biased region" description="Low complexity" evidence="1">
    <location>
        <begin position="153"/>
        <end position="164"/>
    </location>
</feature>
<dbReference type="OrthoDB" id="10615361at2759"/>
<dbReference type="Proteomes" id="UP001149090">
    <property type="component" value="Unassembled WGS sequence"/>
</dbReference>
<reference evidence="3" key="1">
    <citation type="submission" date="2022-10" db="EMBL/GenBank/DDBJ databases">
        <title>Novel sulphate-reducing endosymbionts in the free-living metamonad Anaeramoeba.</title>
        <authorList>
            <person name="Jerlstrom-Hultqvist J."/>
            <person name="Cepicka I."/>
            <person name="Gallot-Lavallee L."/>
            <person name="Salas-Leiva D."/>
            <person name="Curtis B.A."/>
            <person name="Zahonova K."/>
            <person name="Pipaliya S."/>
            <person name="Dacks J."/>
            <person name="Roger A.J."/>
        </authorList>
    </citation>
    <scope>NUCLEOTIDE SEQUENCE</scope>
    <source>
        <strain evidence="3">BMAN</strain>
    </source>
</reference>
<name>A0A9Q0RBN9_ANAIG</name>
<keyword evidence="2" id="KW-0732">Signal</keyword>
<evidence type="ECO:0000313" key="3">
    <source>
        <dbReference type="EMBL" id="KAJ5072914.1"/>
    </source>
</evidence>
<dbReference type="EMBL" id="JAPDFW010000078">
    <property type="protein sequence ID" value="KAJ5072914.1"/>
    <property type="molecule type" value="Genomic_DNA"/>
</dbReference>
<comment type="caution">
    <text evidence="3">The sequence shown here is derived from an EMBL/GenBank/DDBJ whole genome shotgun (WGS) entry which is preliminary data.</text>
</comment>
<sequence>MKFLLILLLFLFVISTHQKETVSELNKENKKINTEKSELFLTITLTLAIVIPVLILNCADNDNSQSTIGGDVFIERSPNAPSKTVTNQINLRYGQADQDLGLTSQYQYGGTVNDILGQNRSQPYQPPVYNQPNMGNQTGDNVGFYMPPPPPNYQQGNNFYQPNQPVAPPSYRNY</sequence>
<evidence type="ECO:0000256" key="2">
    <source>
        <dbReference type="SAM" id="SignalP"/>
    </source>
</evidence>
<feature type="signal peptide" evidence="2">
    <location>
        <begin position="1"/>
        <end position="18"/>
    </location>
</feature>
<feature type="chain" id="PRO_5040267638" evidence="2">
    <location>
        <begin position="19"/>
        <end position="174"/>
    </location>
</feature>
<gene>
    <name evidence="3" type="ORF">M0811_09126</name>
</gene>
<evidence type="ECO:0000313" key="4">
    <source>
        <dbReference type="Proteomes" id="UP001149090"/>
    </source>
</evidence>
<keyword evidence="4" id="KW-1185">Reference proteome</keyword>
<evidence type="ECO:0000256" key="1">
    <source>
        <dbReference type="SAM" id="MobiDB-lite"/>
    </source>
</evidence>
<feature type="region of interest" description="Disordered" evidence="1">
    <location>
        <begin position="145"/>
        <end position="174"/>
    </location>
</feature>
<protein>
    <submittedName>
        <fullName evidence="3">Uncharacterized protein</fullName>
    </submittedName>
</protein>
<dbReference type="AlphaFoldDB" id="A0A9Q0RBN9"/>
<organism evidence="3 4">
    <name type="scientific">Anaeramoeba ignava</name>
    <name type="common">Anaerobic marine amoeba</name>
    <dbReference type="NCBI Taxonomy" id="1746090"/>
    <lineage>
        <taxon>Eukaryota</taxon>
        <taxon>Metamonada</taxon>
        <taxon>Anaeramoebidae</taxon>
        <taxon>Anaeramoeba</taxon>
    </lineage>
</organism>
<proteinExistence type="predicted"/>
<accession>A0A9Q0RBN9</accession>